<name>A0ABU5LT12_9SPHN</name>
<keyword evidence="1" id="KW-0472">Membrane</keyword>
<evidence type="ECO:0000313" key="2">
    <source>
        <dbReference type="EMBL" id="MDZ7283068.1"/>
    </source>
</evidence>
<dbReference type="Proteomes" id="UP001292182">
    <property type="component" value="Unassembled WGS sequence"/>
</dbReference>
<proteinExistence type="predicted"/>
<reference evidence="3" key="1">
    <citation type="submission" date="2023-07" db="EMBL/GenBank/DDBJ databases">
        <title>Whole genome sequence analysis of rice epiphytic Sphingomonas sanguinis OsEp_Plm_15B2.</title>
        <authorList>
            <person name="Sahu K.P."/>
            <person name="Asharani P."/>
            <person name="Reddy B."/>
            <person name="Kumar A."/>
        </authorList>
    </citation>
    <scope>NUCLEOTIDE SEQUENCE [LARGE SCALE GENOMIC DNA]</scope>
    <source>
        <strain evidence="3">OsEp_Plm_15B2</strain>
    </source>
</reference>
<evidence type="ECO:0000256" key="1">
    <source>
        <dbReference type="SAM" id="Phobius"/>
    </source>
</evidence>
<keyword evidence="3" id="KW-1185">Reference proteome</keyword>
<gene>
    <name evidence="2" type="ORF">N4G62_13645</name>
</gene>
<evidence type="ECO:0000313" key="3">
    <source>
        <dbReference type="Proteomes" id="UP001292182"/>
    </source>
</evidence>
<dbReference type="RefSeq" id="WP_257575803.1">
    <property type="nucleotide sequence ID" value="NZ_CP079203.1"/>
</dbReference>
<keyword evidence="1" id="KW-1133">Transmembrane helix</keyword>
<sequence length="41" mass="4317">MEEHIITPVDRLMILTIGAVSSWLAVGGVALGASKLIGHLF</sequence>
<comment type="caution">
    <text evidence="2">The sequence shown here is derived from an EMBL/GenBank/DDBJ whole genome shotgun (WGS) entry which is preliminary data.</text>
</comment>
<feature type="transmembrane region" description="Helical" evidence="1">
    <location>
        <begin position="12"/>
        <end position="33"/>
    </location>
</feature>
<protein>
    <submittedName>
        <fullName evidence="2">Uncharacterized protein</fullName>
    </submittedName>
</protein>
<organism evidence="2 3">
    <name type="scientific">Sphingomonas sanguinis</name>
    <dbReference type="NCBI Taxonomy" id="33051"/>
    <lineage>
        <taxon>Bacteria</taxon>
        <taxon>Pseudomonadati</taxon>
        <taxon>Pseudomonadota</taxon>
        <taxon>Alphaproteobacteria</taxon>
        <taxon>Sphingomonadales</taxon>
        <taxon>Sphingomonadaceae</taxon>
        <taxon>Sphingomonas</taxon>
    </lineage>
</organism>
<accession>A0ABU5LT12</accession>
<keyword evidence="1" id="KW-0812">Transmembrane</keyword>
<dbReference type="EMBL" id="JAOBTW010000015">
    <property type="protein sequence ID" value="MDZ7283068.1"/>
    <property type="molecule type" value="Genomic_DNA"/>
</dbReference>